<dbReference type="AlphaFoldDB" id="A0A0A3B8C6"/>
<dbReference type="OrthoDB" id="5564772at2"/>
<organism evidence="2 3">
    <name type="scientific">Chelonobacter oris</name>
    <dbReference type="NCBI Taxonomy" id="505317"/>
    <lineage>
        <taxon>Bacteria</taxon>
        <taxon>Pseudomonadati</taxon>
        <taxon>Pseudomonadota</taxon>
        <taxon>Gammaproteobacteria</taxon>
        <taxon>Pasteurellales</taxon>
        <taxon>Pasteurellaceae</taxon>
        <taxon>Chelonobacter</taxon>
    </lineage>
</organism>
<dbReference type="Gene3D" id="1.10.510.10">
    <property type="entry name" value="Transferase(Phosphotransferase) domain 1"/>
    <property type="match status" value="1"/>
</dbReference>
<evidence type="ECO:0000313" key="2">
    <source>
        <dbReference type="EMBL" id="KGQ69844.1"/>
    </source>
</evidence>
<dbReference type="InterPro" id="IPR011009">
    <property type="entry name" value="Kinase-like_dom_sf"/>
</dbReference>
<dbReference type="RefSeq" id="WP_034616825.1">
    <property type="nucleotide sequence ID" value="NZ_JSUM01000014.1"/>
</dbReference>
<evidence type="ECO:0000259" key="1">
    <source>
        <dbReference type="Pfam" id="PF01636"/>
    </source>
</evidence>
<sequence>MNLTETISRVLDKNRNVRVVSFEFDNQKYWLKQTEHLSGFMCLLKANPKQALRHETEALQHLNKLDAPCAELVAIGEGYLVLKDVGTTVNQWLENPTVCEAKKANILNDCARALAELHRLNLVHGRPATRDMGWANGNVRFIDFESKLKIRRLQRNKIRDLLIFIHDLYRQGNLPQDMIESAVATYRRHDGEQVWQQAVALVKEWRIFYRLFRPFYPIAGKDLLASLKLFAYLLEE</sequence>
<gene>
    <name evidence="2" type="ORF">OA57_09420</name>
</gene>
<protein>
    <recommendedName>
        <fullName evidence="1">Aminoglycoside phosphotransferase domain-containing protein</fullName>
    </recommendedName>
</protein>
<comment type="caution">
    <text evidence="2">The sequence shown here is derived from an EMBL/GenBank/DDBJ whole genome shotgun (WGS) entry which is preliminary data.</text>
</comment>
<evidence type="ECO:0000313" key="3">
    <source>
        <dbReference type="Proteomes" id="UP000030380"/>
    </source>
</evidence>
<name>A0A0A3B8C6_9PAST</name>
<dbReference type="SUPFAM" id="SSF56112">
    <property type="entry name" value="Protein kinase-like (PK-like)"/>
    <property type="match status" value="1"/>
</dbReference>
<keyword evidence="3" id="KW-1185">Reference proteome</keyword>
<feature type="domain" description="Aminoglycoside phosphotransferase" evidence="1">
    <location>
        <begin position="18"/>
        <end position="141"/>
    </location>
</feature>
<reference evidence="2 3" key="1">
    <citation type="submission" date="2014-11" db="EMBL/GenBank/DDBJ databases">
        <title>Draft genome sequence of Chelonobacter oris 1662T, associated with respiratory disease in Hermann's Tortoises.</title>
        <authorList>
            <person name="Kudirkiene E."/>
            <person name="Hansen M.J."/>
            <person name="Bojesen A.M."/>
        </authorList>
    </citation>
    <scope>NUCLEOTIDE SEQUENCE [LARGE SCALE GENOMIC DNA]</scope>
    <source>
        <strain evidence="2 3">1662</strain>
    </source>
</reference>
<dbReference type="EMBL" id="JSUM01000014">
    <property type="protein sequence ID" value="KGQ69844.1"/>
    <property type="molecule type" value="Genomic_DNA"/>
</dbReference>
<dbReference type="Proteomes" id="UP000030380">
    <property type="component" value="Unassembled WGS sequence"/>
</dbReference>
<proteinExistence type="predicted"/>
<dbReference type="InterPro" id="IPR002575">
    <property type="entry name" value="Aminoglycoside_PTrfase"/>
</dbReference>
<dbReference type="STRING" id="505317.OA57_09420"/>
<dbReference type="Pfam" id="PF01636">
    <property type="entry name" value="APH"/>
    <property type="match status" value="1"/>
</dbReference>
<accession>A0A0A3B8C6</accession>